<proteinExistence type="predicted"/>
<feature type="non-terminal residue" evidence="5">
    <location>
        <position position="325"/>
    </location>
</feature>
<dbReference type="Pfam" id="PF00431">
    <property type="entry name" value="CUB"/>
    <property type="match status" value="2"/>
</dbReference>
<protein>
    <submittedName>
        <fullName evidence="5">Cubilin</fullName>
    </submittedName>
</protein>
<keyword evidence="1" id="KW-0677">Repeat</keyword>
<evidence type="ECO:0000259" key="4">
    <source>
        <dbReference type="PROSITE" id="PS01180"/>
    </source>
</evidence>
<reference evidence="6" key="1">
    <citation type="journal article" date="2017" name="bioRxiv">
        <title>Comparative analysis of the genomes of Stylophora pistillata and Acropora digitifera provides evidence for extensive differences between species of corals.</title>
        <authorList>
            <person name="Voolstra C.R."/>
            <person name="Li Y."/>
            <person name="Liew Y.J."/>
            <person name="Baumgarten S."/>
            <person name="Zoccola D."/>
            <person name="Flot J.-F."/>
            <person name="Tambutte S."/>
            <person name="Allemand D."/>
            <person name="Aranda M."/>
        </authorList>
    </citation>
    <scope>NUCLEOTIDE SEQUENCE [LARGE SCALE GENOMIC DNA]</scope>
</reference>
<dbReference type="CDD" id="cd00041">
    <property type="entry name" value="CUB"/>
    <property type="match status" value="2"/>
</dbReference>
<dbReference type="FunFam" id="2.60.120.290:FF:000005">
    <property type="entry name" value="Procollagen C-endopeptidase enhancer 1"/>
    <property type="match status" value="1"/>
</dbReference>
<keyword evidence="6" id="KW-1185">Reference proteome</keyword>
<comment type="caution">
    <text evidence="5">The sequence shown here is derived from an EMBL/GenBank/DDBJ whole genome shotgun (WGS) entry which is preliminary data.</text>
</comment>
<gene>
    <name evidence="5" type="primary">Cubn</name>
    <name evidence="5" type="ORF">AWC38_SpisGene24015</name>
</gene>
<feature type="domain" description="CUB" evidence="4">
    <location>
        <begin position="202"/>
        <end position="322"/>
    </location>
</feature>
<dbReference type="SMART" id="SM00042">
    <property type="entry name" value="CUB"/>
    <property type="match status" value="2"/>
</dbReference>
<dbReference type="InterPro" id="IPR000859">
    <property type="entry name" value="CUB_dom"/>
</dbReference>
<organism evidence="5 6">
    <name type="scientific">Stylophora pistillata</name>
    <name type="common">Smooth cauliflower coral</name>
    <dbReference type="NCBI Taxonomy" id="50429"/>
    <lineage>
        <taxon>Eukaryota</taxon>
        <taxon>Metazoa</taxon>
        <taxon>Cnidaria</taxon>
        <taxon>Anthozoa</taxon>
        <taxon>Hexacorallia</taxon>
        <taxon>Scleractinia</taxon>
        <taxon>Astrocoeniina</taxon>
        <taxon>Pocilloporidae</taxon>
        <taxon>Stylophora</taxon>
    </lineage>
</organism>
<dbReference type="EMBL" id="LSMT01001605">
    <property type="protein sequence ID" value="PFX12081.1"/>
    <property type="molecule type" value="Genomic_DNA"/>
</dbReference>
<dbReference type="AlphaFoldDB" id="A0A2B4R385"/>
<accession>A0A2B4R385</accession>
<dbReference type="PANTHER" id="PTHR24251:SF40">
    <property type="entry name" value="CUB DOMAIN-CONTAINING PROTEIN"/>
    <property type="match status" value="1"/>
</dbReference>
<dbReference type="STRING" id="50429.A0A2B4R385"/>
<evidence type="ECO:0000256" key="3">
    <source>
        <dbReference type="PROSITE-ProRule" id="PRU00059"/>
    </source>
</evidence>
<dbReference type="InterPro" id="IPR035914">
    <property type="entry name" value="Sperma_CUB_dom_sf"/>
</dbReference>
<evidence type="ECO:0000313" key="5">
    <source>
        <dbReference type="EMBL" id="PFX12081.1"/>
    </source>
</evidence>
<keyword evidence="2" id="KW-1015">Disulfide bond</keyword>
<evidence type="ECO:0000256" key="2">
    <source>
        <dbReference type="ARBA" id="ARBA00023157"/>
    </source>
</evidence>
<name>A0A2B4R385_STYPI</name>
<dbReference type="PROSITE" id="PS01180">
    <property type="entry name" value="CUB"/>
    <property type="match status" value="2"/>
</dbReference>
<evidence type="ECO:0000256" key="1">
    <source>
        <dbReference type="ARBA" id="ARBA00022737"/>
    </source>
</evidence>
<sequence length="325" mass="35989">MNENQDCFGAATTSARVFIINVASHEGDFNDFKLCGQKLPPPVYSEGNFIQVRFESRNGTVNKGFNASYKAIDGELLCPTDMILNDTTGSFSSPFYPRKYPFNQKCSWKIIGKQGYRVELTIPDYGLEQCDVACSCDSLEVQNSFSDDSAAGKLCGAPRNRNLTFYSLQESLRVVFVSDNMSMDYDGFEATYKLLNYSPPICPKEAILLSGESGKISSTNYPKSNYTASRNCTWIITVPVEKIIKFVFTDFVLSACSTKPCSNSCSYVELYDGGSTSSPLLGRYCQGSPLNESQFSTGNQMFVSFHPGQIVDRGFEAEYEADTTI</sequence>
<dbReference type="SUPFAM" id="SSF49854">
    <property type="entry name" value="Spermadhesin, CUB domain"/>
    <property type="match status" value="3"/>
</dbReference>
<comment type="caution">
    <text evidence="3">Lacks conserved residue(s) required for the propagation of feature annotation.</text>
</comment>
<evidence type="ECO:0000313" key="6">
    <source>
        <dbReference type="Proteomes" id="UP000225706"/>
    </source>
</evidence>
<feature type="domain" description="CUB" evidence="4">
    <location>
        <begin position="78"/>
        <end position="195"/>
    </location>
</feature>
<dbReference type="PANTHER" id="PTHR24251">
    <property type="entry name" value="OVOCHYMASE-RELATED"/>
    <property type="match status" value="1"/>
</dbReference>
<dbReference type="OrthoDB" id="5986976at2759"/>
<dbReference type="Proteomes" id="UP000225706">
    <property type="component" value="Unassembled WGS sequence"/>
</dbReference>
<dbReference type="Gene3D" id="2.60.120.290">
    <property type="entry name" value="Spermadhesin, CUB domain"/>
    <property type="match status" value="3"/>
</dbReference>